<dbReference type="PANTHER" id="PTHR37162:SF11">
    <property type="match status" value="1"/>
</dbReference>
<evidence type="ECO:0000313" key="2">
    <source>
        <dbReference type="Proteomes" id="UP001152320"/>
    </source>
</evidence>
<dbReference type="PANTHER" id="PTHR37162">
    <property type="entry name" value="HAT FAMILY DIMERISATION DOMAINCONTAINING PROTEIN-RELATED"/>
    <property type="match status" value="1"/>
</dbReference>
<name>A0A9Q1HKG2_HOLLE</name>
<reference evidence="1" key="1">
    <citation type="submission" date="2021-10" db="EMBL/GenBank/DDBJ databases">
        <title>Tropical sea cucumber genome reveals ecological adaptation and Cuvierian tubules defense mechanism.</title>
        <authorList>
            <person name="Chen T."/>
        </authorList>
    </citation>
    <scope>NUCLEOTIDE SEQUENCE</scope>
    <source>
        <strain evidence="1">Nanhai2018</strain>
        <tissue evidence="1">Muscle</tissue>
    </source>
</reference>
<organism evidence="1 2">
    <name type="scientific">Holothuria leucospilota</name>
    <name type="common">Black long sea cucumber</name>
    <name type="synonym">Mertensiothuria leucospilota</name>
    <dbReference type="NCBI Taxonomy" id="206669"/>
    <lineage>
        <taxon>Eukaryota</taxon>
        <taxon>Metazoa</taxon>
        <taxon>Echinodermata</taxon>
        <taxon>Eleutherozoa</taxon>
        <taxon>Echinozoa</taxon>
        <taxon>Holothuroidea</taxon>
        <taxon>Aspidochirotacea</taxon>
        <taxon>Aspidochirotida</taxon>
        <taxon>Holothuriidae</taxon>
        <taxon>Holothuria</taxon>
    </lineage>
</organism>
<dbReference type="OrthoDB" id="10056585at2759"/>
<dbReference type="EMBL" id="JAIZAY010000001">
    <property type="protein sequence ID" value="KAJ8048466.1"/>
    <property type="molecule type" value="Genomic_DNA"/>
</dbReference>
<sequence length="141" mass="16216">MVSSNYSFHSQGECVSIFRRMFPDSEIAKSMTFGETKSMYMACFGLAPYFSKLLEKKAKEQPFVLLFDESLNRELQKEQLDIHLRVWDDNKVSTRYYTSDFLGHACTVDIIDSFDKNVAKTLTYKNLLQVSMGGPNVQKVV</sequence>
<evidence type="ECO:0000313" key="1">
    <source>
        <dbReference type="EMBL" id="KAJ8048466.1"/>
    </source>
</evidence>
<keyword evidence="2" id="KW-1185">Reference proteome</keyword>
<proteinExistence type="predicted"/>
<comment type="caution">
    <text evidence="1">The sequence shown here is derived from an EMBL/GenBank/DDBJ whole genome shotgun (WGS) entry which is preliminary data.</text>
</comment>
<gene>
    <name evidence="1" type="ORF">HOLleu_00792</name>
</gene>
<accession>A0A9Q1HKG2</accession>
<dbReference type="Proteomes" id="UP001152320">
    <property type="component" value="Chromosome 1"/>
</dbReference>
<protein>
    <submittedName>
        <fullName evidence="1">Uncharacterized protein</fullName>
    </submittedName>
</protein>
<dbReference type="AlphaFoldDB" id="A0A9Q1HKG2"/>